<reference evidence="3" key="1">
    <citation type="submission" date="2022-10" db="EMBL/GenBank/DDBJ databases">
        <title>Tapping the CABI collections for fungal endophytes: first genome assemblies for Collariella, Neodidymelliopsis, Ascochyta clinopodiicola, Didymella pomorum, Didymosphaeria variabile, Neocosmospora piperis and Neocucurbitaria cava.</title>
        <authorList>
            <person name="Hill R."/>
        </authorList>
    </citation>
    <scope>NUCLEOTIDE SEQUENCE</scope>
    <source>
        <strain evidence="3">IMI 355082</strain>
    </source>
</reference>
<feature type="compositionally biased region" description="Basic and acidic residues" evidence="1">
    <location>
        <begin position="330"/>
        <end position="339"/>
    </location>
</feature>
<evidence type="ECO:0000313" key="3">
    <source>
        <dbReference type="EMBL" id="KAJ4397675.1"/>
    </source>
</evidence>
<protein>
    <submittedName>
        <fullName evidence="3">Uncharacterized protein</fullName>
    </submittedName>
</protein>
<gene>
    <name evidence="3" type="ORF">N0V93_001908</name>
</gene>
<evidence type="ECO:0000256" key="2">
    <source>
        <dbReference type="SAM" id="Phobius"/>
    </source>
</evidence>
<sequence>MQTPIQRWNPERNWSYKPFTRKWRKRALMFWLMPFELAGTVALLVLFAIAQPDLYRTQMWRIGHVWGFNSDPAIILYAKANHQPAPNVPFVWSLRLTDYNVAISVLSLFVLLVKLIGFIMRVWTPILGVFFSLAMTVMYTVSVYGQMGPDYYDPAHPSPMAWYIRYGCWPAVNFPNNALGSCRMAVGSYAVTVYMLAIYLACLVYAVYNMIPTAEEKEEIKAKKAMKGDDASSENGVVSDKVVFEMVSPPNKEYYGVPQQGPYTPGPNSQAQRGPFTPGPYTPSHHGQFTPGPYTPANQGQFTPGPYAPAQQGQFTPGPYTPRTQAFNSLDRRLPLRSD</sequence>
<dbReference type="Proteomes" id="UP001140453">
    <property type="component" value="Unassembled WGS sequence"/>
</dbReference>
<dbReference type="OrthoDB" id="5352400at2759"/>
<dbReference type="EMBL" id="JAPEVB010000001">
    <property type="protein sequence ID" value="KAJ4397675.1"/>
    <property type="molecule type" value="Genomic_DNA"/>
</dbReference>
<name>A0A9W8Z4R8_9PEZI</name>
<accession>A0A9W8Z4R8</accession>
<evidence type="ECO:0000256" key="1">
    <source>
        <dbReference type="SAM" id="MobiDB-lite"/>
    </source>
</evidence>
<proteinExistence type="predicted"/>
<comment type="caution">
    <text evidence="3">The sequence shown here is derived from an EMBL/GenBank/DDBJ whole genome shotgun (WGS) entry which is preliminary data.</text>
</comment>
<keyword evidence="2" id="KW-0812">Transmembrane</keyword>
<keyword evidence="2" id="KW-0472">Membrane</keyword>
<feature type="transmembrane region" description="Helical" evidence="2">
    <location>
        <begin position="99"/>
        <end position="119"/>
    </location>
</feature>
<feature type="transmembrane region" description="Helical" evidence="2">
    <location>
        <begin position="186"/>
        <end position="208"/>
    </location>
</feature>
<dbReference type="AlphaFoldDB" id="A0A9W8Z4R8"/>
<feature type="transmembrane region" description="Helical" evidence="2">
    <location>
        <begin position="27"/>
        <end position="50"/>
    </location>
</feature>
<keyword evidence="4" id="KW-1185">Reference proteome</keyword>
<evidence type="ECO:0000313" key="4">
    <source>
        <dbReference type="Proteomes" id="UP001140453"/>
    </source>
</evidence>
<feature type="region of interest" description="Disordered" evidence="1">
    <location>
        <begin position="255"/>
        <end position="339"/>
    </location>
</feature>
<feature type="transmembrane region" description="Helical" evidence="2">
    <location>
        <begin position="126"/>
        <end position="145"/>
    </location>
</feature>
<keyword evidence="2" id="KW-1133">Transmembrane helix</keyword>
<organism evidence="3 4">
    <name type="scientific">Gnomoniopsis smithogilvyi</name>
    <dbReference type="NCBI Taxonomy" id="1191159"/>
    <lineage>
        <taxon>Eukaryota</taxon>
        <taxon>Fungi</taxon>
        <taxon>Dikarya</taxon>
        <taxon>Ascomycota</taxon>
        <taxon>Pezizomycotina</taxon>
        <taxon>Sordariomycetes</taxon>
        <taxon>Sordariomycetidae</taxon>
        <taxon>Diaporthales</taxon>
        <taxon>Gnomoniaceae</taxon>
        <taxon>Gnomoniopsis</taxon>
    </lineage>
</organism>